<gene>
    <name evidence="1" type="ORF">MCOR_53502</name>
</gene>
<organism evidence="1 2">
    <name type="scientific">Mytilus coruscus</name>
    <name type="common">Sea mussel</name>
    <dbReference type="NCBI Taxonomy" id="42192"/>
    <lineage>
        <taxon>Eukaryota</taxon>
        <taxon>Metazoa</taxon>
        <taxon>Spiralia</taxon>
        <taxon>Lophotrochozoa</taxon>
        <taxon>Mollusca</taxon>
        <taxon>Bivalvia</taxon>
        <taxon>Autobranchia</taxon>
        <taxon>Pteriomorphia</taxon>
        <taxon>Mytilida</taxon>
        <taxon>Mytiloidea</taxon>
        <taxon>Mytilidae</taxon>
        <taxon>Mytilinae</taxon>
        <taxon>Mytilus</taxon>
    </lineage>
</organism>
<keyword evidence="2" id="KW-1185">Reference proteome</keyword>
<accession>A0A6J8ELM5</accession>
<evidence type="ECO:0000313" key="2">
    <source>
        <dbReference type="Proteomes" id="UP000507470"/>
    </source>
</evidence>
<evidence type="ECO:0000313" key="1">
    <source>
        <dbReference type="EMBL" id="CAC5421368.1"/>
    </source>
</evidence>
<dbReference type="AlphaFoldDB" id="A0A6J8ELM5"/>
<protein>
    <submittedName>
        <fullName evidence="1">Uncharacterized protein</fullName>
    </submittedName>
</protein>
<reference evidence="1 2" key="1">
    <citation type="submission" date="2020-06" db="EMBL/GenBank/DDBJ databases">
        <authorList>
            <person name="Li R."/>
            <person name="Bekaert M."/>
        </authorList>
    </citation>
    <scope>NUCLEOTIDE SEQUENCE [LARGE SCALE GENOMIC DNA]</scope>
    <source>
        <strain evidence="2">wild</strain>
    </source>
</reference>
<proteinExistence type="predicted"/>
<sequence length="157" mass="17941">MMKEQARSQVFLALFNITVDTKRSVSELGSLMDSRIHELGQNQTAVISEIWDHVKSYQIRQNNTLSDIENSIFETRKSANETYRNLQSKINTNTEKAVSVVHGFLLDTQKPGTGQAGTANQYLTVTEFYDEKKLLQQETSQLQLRFEALEHSLREDG</sequence>
<dbReference type="EMBL" id="CACVKT020009349">
    <property type="protein sequence ID" value="CAC5421368.1"/>
    <property type="molecule type" value="Genomic_DNA"/>
</dbReference>
<name>A0A6J8ELM5_MYTCO</name>
<dbReference type="Proteomes" id="UP000507470">
    <property type="component" value="Unassembled WGS sequence"/>
</dbReference>